<sequence length="502" mass="54862">MEAITDILVLPFFGQGHLFPCVELCKHLSSYNCRSLLIIPSHLSSSIPSDLRHHPLVEVLEIPASYSPLPPPDMPKGAGTGGPPGPKPVHHHRELGLGIESFLSERYENAPPPGCVVMDVMMSWSKDIFKRANVPIVSFFTSGACSTAMEYAAWRAHVYDMVPDEIRTLSGLPESVALSYSDLKRRDHRGAERHHGGGKPGPPGGMNFGPPPPGQPPRWMDEAEGSTALLINTCDDLEGPFLEYLTGQIQKPVFGVGPLLPEKYWKSTSLVLHDRDSRPNRESNYTENEVIQWLDSKPTRSVIYVSFGSEVGPTLEEYDELADALGESKWPFIWVIQPGSGRPGPPANFFGGKPGSIAREEGYYPQGLQEKVGNRGLIIKGWAPQLLILGHPSTGGFLSHCGWNSTVEAIGRGIPILAWPIRGDQFYNAKLVVRHLKVGHMVASGDDLAKMVKKCDIIRGIEVVMSDGDVHDRAITLRGMFEAGYPSSSGASLKALIELISK</sequence>
<comment type="caution">
    <text evidence="7">The sequence shown here is derived from an EMBL/GenBank/DDBJ whole genome shotgun (WGS) entry which is preliminary data.</text>
</comment>
<dbReference type="InterPro" id="IPR002213">
    <property type="entry name" value="UDP_glucos_trans"/>
</dbReference>
<keyword evidence="8" id="KW-1185">Reference proteome</keyword>
<dbReference type="EMBL" id="JACGWO010000007">
    <property type="protein sequence ID" value="KAK4422473.1"/>
    <property type="molecule type" value="Genomic_DNA"/>
</dbReference>
<feature type="region of interest" description="Disordered" evidence="6">
    <location>
        <begin position="71"/>
        <end position="90"/>
    </location>
</feature>
<reference evidence="7" key="2">
    <citation type="journal article" date="2024" name="Plant">
        <title>Genomic evolution and insights into agronomic trait innovations of Sesamum species.</title>
        <authorList>
            <person name="Miao H."/>
            <person name="Wang L."/>
            <person name="Qu L."/>
            <person name="Liu H."/>
            <person name="Sun Y."/>
            <person name="Le M."/>
            <person name="Wang Q."/>
            <person name="Wei S."/>
            <person name="Zheng Y."/>
            <person name="Lin W."/>
            <person name="Duan Y."/>
            <person name="Cao H."/>
            <person name="Xiong S."/>
            <person name="Wang X."/>
            <person name="Wei L."/>
            <person name="Li C."/>
            <person name="Ma Q."/>
            <person name="Ju M."/>
            <person name="Zhao R."/>
            <person name="Li G."/>
            <person name="Mu C."/>
            <person name="Tian Q."/>
            <person name="Mei H."/>
            <person name="Zhang T."/>
            <person name="Gao T."/>
            <person name="Zhang H."/>
        </authorList>
    </citation>
    <scope>NUCLEOTIDE SEQUENCE</scope>
    <source>
        <strain evidence="7">3651</strain>
    </source>
</reference>
<dbReference type="Pfam" id="PF00201">
    <property type="entry name" value="UDPGT"/>
    <property type="match status" value="1"/>
</dbReference>
<evidence type="ECO:0000256" key="5">
    <source>
        <dbReference type="RuleBase" id="RU362057"/>
    </source>
</evidence>
<proteinExistence type="inferred from homology"/>
<keyword evidence="2 4" id="KW-0328">Glycosyltransferase</keyword>
<evidence type="ECO:0000313" key="8">
    <source>
        <dbReference type="Proteomes" id="UP001293254"/>
    </source>
</evidence>
<keyword evidence="3 4" id="KW-0808">Transferase</keyword>
<dbReference type="InterPro" id="IPR035595">
    <property type="entry name" value="UDP_glycos_trans_CS"/>
</dbReference>
<dbReference type="PANTHER" id="PTHR48047">
    <property type="entry name" value="GLYCOSYLTRANSFERASE"/>
    <property type="match status" value="1"/>
</dbReference>
<gene>
    <name evidence="7" type="ORF">Salat_1829800</name>
</gene>
<dbReference type="Gene3D" id="3.40.50.2000">
    <property type="entry name" value="Glycogen Phosphorylase B"/>
    <property type="match status" value="2"/>
</dbReference>
<evidence type="ECO:0000313" key="7">
    <source>
        <dbReference type="EMBL" id="KAK4422473.1"/>
    </source>
</evidence>
<dbReference type="CDD" id="cd03784">
    <property type="entry name" value="GT1_Gtf-like"/>
    <property type="match status" value="1"/>
</dbReference>
<evidence type="ECO:0000256" key="3">
    <source>
        <dbReference type="ARBA" id="ARBA00022679"/>
    </source>
</evidence>
<evidence type="ECO:0000256" key="4">
    <source>
        <dbReference type="RuleBase" id="RU003718"/>
    </source>
</evidence>
<reference evidence="7" key="1">
    <citation type="submission" date="2020-06" db="EMBL/GenBank/DDBJ databases">
        <authorList>
            <person name="Li T."/>
            <person name="Hu X."/>
            <person name="Zhang T."/>
            <person name="Song X."/>
            <person name="Zhang H."/>
            <person name="Dai N."/>
            <person name="Sheng W."/>
            <person name="Hou X."/>
            <person name="Wei L."/>
        </authorList>
    </citation>
    <scope>NUCLEOTIDE SEQUENCE</scope>
    <source>
        <strain evidence="7">3651</strain>
        <tissue evidence="7">Leaf</tissue>
    </source>
</reference>
<dbReference type="SUPFAM" id="SSF53756">
    <property type="entry name" value="UDP-Glycosyltransferase/glycogen phosphorylase"/>
    <property type="match status" value="1"/>
</dbReference>
<organism evidence="7 8">
    <name type="scientific">Sesamum alatum</name>
    <dbReference type="NCBI Taxonomy" id="300844"/>
    <lineage>
        <taxon>Eukaryota</taxon>
        <taxon>Viridiplantae</taxon>
        <taxon>Streptophyta</taxon>
        <taxon>Embryophyta</taxon>
        <taxon>Tracheophyta</taxon>
        <taxon>Spermatophyta</taxon>
        <taxon>Magnoliopsida</taxon>
        <taxon>eudicotyledons</taxon>
        <taxon>Gunneridae</taxon>
        <taxon>Pentapetalae</taxon>
        <taxon>asterids</taxon>
        <taxon>lamiids</taxon>
        <taxon>Lamiales</taxon>
        <taxon>Pedaliaceae</taxon>
        <taxon>Sesamum</taxon>
    </lineage>
</organism>
<comment type="similarity">
    <text evidence="1 4">Belongs to the UDP-glycosyltransferase family.</text>
</comment>
<evidence type="ECO:0000256" key="6">
    <source>
        <dbReference type="SAM" id="MobiDB-lite"/>
    </source>
</evidence>
<protein>
    <recommendedName>
        <fullName evidence="5">Glycosyltransferase</fullName>
        <ecNumber evidence="5">2.4.1.-</ecNumber>
    </recommendedName>
</protein>
<evidence type="ECO:0000256" key="1">
    <source>
        <dbReference type="ARBA" id="ARBA00009995"/>
    </source>
</evidence>
<name>A0AAE1Y3N2_9LAMI</name>
<dbReference type="PROSITE" id="PS00375">
    <property type="entry name" value="UDPGT"/>
    <property type="match status" value="1"/>
</dbReference>
<accession>A0AAE1Y3N2</accession>
<dbReference type="Proteomes" id="UP001293254">
    <property type="component" value="Unassembled WGS sequence"/>
</dbReference>
<dbReference type="EC" id="2.4.1.-" evidence="5"/>
<dbReference type="FunFam" id="3.40.50.2000:FF:000060">
    <property type="entry name" value="Glycosyltransferase"/>
    <property type="match status" value="1"/>
</dbReference>
<feature type="region of interest" description="Disordered" evidence="6">
    <location>
        <begin position="187"/>
        <end position="221"/>
    </location>
</feature>
<dbReference type="GO" id="GO:0016138">
    <property type="term" value="P:glycoside biosynthetic process"/>
    <property type="evidence" value="ECO:0007669"/>
    <property type="project" value="UniProtKB-ARBA"/>
</dbReference>
<dbReference type="GO" id="GO:0035251">
    <property type="term" value="F:UDP-glucosyltransferase activity"/>
    <property type="evidence" value="ECO:0007669"/>
    <property type="project" value="TreeGrafter"/>
</dbReference>
<evidence type="ECO:0000256" key="2">
    <source>
        <dbReference type="ARBA" id="ARBA00022676"/>
    </source>
</evidence>
<dbReference type="PANTHER" id="PTHR48047:SF131">
    <property type="entry name" value="GLYCOSYLTRANSFERASE"/>
    <property type="match status" value="1"/>
</dbReference>
<dbReference type="AlphaFoldDB" id="A0AAE1Y3N2"/>